<evidence type="ECO:0000256" key="1">
    <source>
        <dbReference type="ARBA" id="ARBA00010688"/>
    </source>
</evidence>
<dbReference type="Pfam" id="PF00294">
    <property type="entry name" value="PfkB"/>
    <property type="match status" value="1"/>
</dbReference>
<reference evidence="5" key="1">
    <citation type="submission" date="2020-10" db="EMBL/GenBank/DDBJ databases">
        <authorList>
            <person name="Gilroy R."/>
        </authorList>
    </citation>
    <scope>NUCLEOTIDE SEQUENCE</scope>
    <source>
        <strain evidence="5">CHK154-7741</strain>
    </source>
</reference>
<dbReference type="PROSITE" id="PS00584">
    <property type="entry name" value="PFKB_KINASES_2"/>
    <property type="match status" value="1"/>
</dbReference>
<dbReference type="GO" id="GO:0008673">
    <property type="term" value="F:2-dehydro-3-deoxygluconokinase activity"/>
    <property type="evidence" value="ECO:0007669"/>
    <property type="project" value="TreeGrafter"/>
</dbReference>
<dbReference type="GO" id="GO:0042840">
    <property type="term" value="P:D-glucuronate catabolic process"/>
    <property type="evidence" value="ECO:0007669"/>
    <property type="project" value="TreeGrafter"/>
</dbReference>
<dbReference type="InterPro" id="IPR002173">
    <property type="entry name" value="Carboh/pur_kinase_PfkB_CS"/>
</dbReference>
<feature type="domain" description="Carbohydrate kinase PfkB" evidence="4">
    <location>
        <begin position="6"/>
        <end position="300"/>
    </location>
</feature>
<evidence type="ECO:0000259" key="4">
    <source>
        <dbReference type="Pfam" id="PF00294"/>
    </source>
</evidence>
<dbReference type="SUPFAM" id="SSF53613">
    <property type="entry name" value="Ribokinase-like"/>
    <property type="match status" value="1"/>
</dbReference>
<keyword evidence="3 5" id="KW-0418">Kinase</keyword>
<dbReference type="AlphaFoldDB" id="A0A9D1MZL8"/>
<evidence type="ECO:0000313" key="5">
    <source>
        <dbReference type="EMBL" id="HIU91981.1"/>
    </source>
</evidence>
<dbReference type="Gene3D" id="3.40.1190.20">
    <property type="match status" value="1"/>
</dbReference>
<dbReference type="InterPro" id="IPR011611">
    <property type="entry name" value="PfkB_dom"/>
</dbReference>
<dbReference type="GO" id="GO:0019698">
    <property type="term" value="P:D-galacturonate catabolic process"/>
    <property type="evidence" value="ECO:0007669"/>
    <property type="project" value="TreeGrafter"/>
</dbReference>
<proteinExistence type="inferred from homology"/>
<evidence type="ECO:0000313" key="6">
    <source>
        <dbReference type="Proteomes" id="UP000886748"/>
    </source>
</evidence>
<name>A0A9D1MZL8_9CLOT</name>
<dbReference type="GO" id="GO:0006974">
    <property type="term" value="P:DNA damage response"/>
    <property type="evidence" value="ECO:0007669"/>
    <property type="project" value="TreeGrafter"/>
</dbReference>
<dbReference type="PANTHER" id="PTHR43085:SF15">
    <property type="entry name" value="2-DEHYDRO-3-DEOXYGLUCONOKINASE"/>
    <property type="match status" value="1"/>
</dbReference>
<comment type="caution">
    <text evidence="5">The sequence shown here is derived from an EMBL/GenBank/DDBJ whole genome shotgun (WGS) entry which is preliminary data.</text>
</comment>
<sequence length="311" mass="34309">MGEKLDLITIGESLIELSSDKSLAYADTLEKYYGGDTLCTAVAASRLGSKAGYITRVGNDPFREFLMDSWQSEGLDISQIKLIDGFNGVYFVGHPEFGAKEFVYYRKKTAATKLSVDDISQEYILSADVIYATGVTQSLSLNAKEAVKKAFMIASEHNMSTSYDPNYDCRLWSTEDAKDAMSELEPYIDIMFLSLEHDVVKLFEIDSPDKCIKHLWDKGIGTVVVKSAKDKGYFVGYEGDIIFVNFYTEEVSDSTGSGDAFNGAFLHGLNSGMTPFEAAKLASIVAGLQCHGMGAIKSIPYKEQVYAAYYE</sequence>
<dbReference type="CDD" id="cd01166">
    <property type="entry name" value="KdgK"/>
    <property type="match status" value="1"/>
</dbReference>
<protein>
    <submittedName>
        <fullName evidence="5">Sugar kinase</fullName>
    </submittedName>
</protein>
<accession>A0A9D1MZL8</accession>
<dbReference type="InterPro" id="IPR029056">
    <property type="entry name" value="Ribokinase-like"/>
</dbReference>
<keyword evidence="2" id="KW-0808">Transferase</keyword>
<evidence type="ECO:0000256" key="3">
    <source>
        <dbReference type="ARBA" id="ARBA00022777"/>
    </source>
</evidence>
<dbReference type="Proteomes" id="UP000886748">
    <property type="component" value="Unassembled WGS sequence"/>
</dbReference>
<dbReference type="EMBL" id="DVOD01000018">
    <property type="protein sequence ID" value="HIU91981.1"/>
    <property type="molecule type" value="Genomic_DNA"/>
</dbReference>
<organism evidence="5 6">
    <name type="scientific">Candidatus Limenecus avicola</name>
    <dbReference type="NCBI Taxonomy" id="2840847"/>
    <lineage>
        <taxon>Bacteria</taxon>
        <taxon>Bacillati</taxon>
        <taxon>Bacillota</taxon>
        <taxon>Clostridia</taxon>
        <taxon>Eubacteriales</taxon>
        <taxon>Clostridiaceae</taxon>
        <taxon>Clostridiaceae incertae sedis</taxon>
        <taxon>Candidatus Limenecus</taxon>
    </lineage>
</organism>
<dbReference type="InterPro" id="IPR050306">
    <property type="entry name" value="PfkB_Carbo_kinase"/>
</dbReference>
<reference evidence="5" key="2">
    <citation type="journal article" date="2021" name="PeerJ">
        <title>Extensive microbial diversity within the chicken gut microbiome revealed by metagenomics and culture.</title>
        <authorList>
            <person name="Gilroy R."/>
            <person name="Ravi A."/>
            <person name="Getino M."/>
            <person name="Pursley I."/>
            <person name="Horton D.L."/>
            <person name="Alikhan N.F."/>
            <person name="Baker D."/>
            <person name="Gharbi K."/>
            <person name="Hall N."/>
            <person name="Watson M."/>
            <person name="Adriaenssens E.M."/>
            <person name="Foster-Nyarko E."/>
            <person name="Jarju S."/>
            <person name="Secka A."/>
            <person name="Antonio M."/>
            <person name="Oren A."/>
            <person name="Chaudhuri R.R."/>
            <person name="La Ragione R."/>
            <person name="Hildebrand F."/>
            <person name="Pallen M.J."/>
        </authorList>
    </citation>
    <scope>NUCLEOTIDE SEQUENCE</scope>
    <source>
        <strain evidence="5">CHK154-7741</strain>
    </source>
</reference>
<dbReference type="PANTHER" id="PTHR43085">
    <property type="entry name" value="HEXOKINASE FAMILY MEMBER"/>
    <property type="match status" value="1"/>
</dbReference>
<evidence type="ECO:0000256" key="2">
    <source>
        <dbReference type="ARBA" id="ARBA00022679"/>
    </source>
</evidence>
<comment type="similarity">
    <text evidence="1">Belongs to the carbohydrate kinase PfkB family.</text>
</comment>
<gene>
    <name evidence="5" type="ORF">IAD26_02480</name>
</gene>
<dbReference type="GO" id="GO:0005829">
    <property type="term" value="C:cytosol"/>
    <property type="evidence" value="ECO:0007669"/>
    <property type="project" value="TreeGrafter"/>
</dbReference>